<dbReference type="PANTHER" id="PTHR10668:SF105">
    <property type="entry name" value="DEHYDROGENASE-RELATED"/>
    <property type="match status" value="1"/>
</dbReference>
<protein>
    <submittedName>
        <fullName evidence="1">Phytoene dehydrogenase-like protein</fullName>
    </submittedName>
</protein>
<reference evidence="1 2" key="1">
    <citation type="submission" date="2020-07" db="EMBL/GenBank/DDBJ databases">
        <title>Sequencing the genomes of 1000 actinobacteria strains.</title>
        <authorList>
            <person name="Klenk H.-P."/>
        </authorList>
    </citation>
    <scope>NUCLEOTIDE SEQUENCE [LARGE SCALE GENOMIC DNA]</scope>
    <source>
        <strain evidence="1 2">DSM 45772</strain>
    </source>
</reference>
<dbReference type="PANTHER" id="PTHR10668">
    <property type="entry name" value="PHYTOENE DEHYDROGENASE"/>
    <property type="match status" value="1"/>
</dbReference>
<dbReference type="Proteomes" id="UP000535890">
    <property type="component" value="Unassembled WGS sequence"/>
</dbReference>
<dbReference type="Gene3D" id="3.50.50.60">
    <property type="entry name" value="FAD/NAD(P)-binding domain"/>
    <property type="match status" value="1"/>
</dbReference>
<dbReference type="Pfam" id="PF13450">
    <property type="entry name" value="NAD_binding_8"/>
    <property type="match status" value="1"/>
</dbReference>
<keyword evidence="2" id="KW-1185">Reference proteome</keyword>
<gene>
    <name evidence="1" type="ORF">BJ983_005879</name>
</gene>
<dbReference type="RefSeq" id="WP_343054417.1">
    <property type="nucleotide sequence ID" value="NZ_BAABHP010000002.1"/>
</dbReference>
<evidence type="ECO:0000313" key="2">
    <source>
        <dbReference type="Proteomes" id="UP000535890"/>
    </source>
</evidence>
<sequence>MSPGDGAQRSSTAPTALVVGSGPNGLAAAAVLAAAACSVTVLEAEPEIGGGTRTHEPLGPGLLVDHCSGFHPMAVDSPALAGLETYGLRWAWPEIDCAHPLDDGSAALLHRSVATTAAGLGPDAGRYRALVAGPSRRYPDLAPDLLGPVVHVPRRPFLFARFGAPTVLPAAVLGRVFRTERARALWAGVAAHAMRPHTEPLSSAIGLGILTAGHSAGWPVAVGGSRAIADALAARLADLGGKIETGVRVTSADQLAGADIVVHDLDPASILRILGDRLPPATQRAYRRFRRGIGSVKVDYAVDGGVPWTAPDVGRAGTVHLGGTAPEIAAAEAAANRGHLPERPFVLVGQQSVADPSRARGDVHPVYAYAHVPLGWPGTEAEVEALVTAQIERFAPGFRARVTGFSVTTTSGFAATNATMAGGDILAGAKDPVQLALGPRPLRDPYATGLPGHWLASAAAPPGPGAHGMAGWHAAQRALAEAGVGR</sequence>
<comment type="caution">
    <text evidence="1">The sequence shown here is derived from an EMBL/GenBank/DDBJ whole genome shotgun (WGS) entry which is preliminary data.</text>
</comment>
<name>A0A7Y9E2F9_9PSEU</name>
<dbReference type="EMBL" id="JACCBN010000001">
    <property type="protein sequence ID" value="NYD39777.1"/>
    <property type="molecule type" value="Genomic_DNA"/>
</dbReference>
<dbReference type="AlphaFoldDB" id="A0A7Y9E2F9"/>
<organism evidence="1 2">
    <name type="scientific">Actinomycetospora corticicola</name>
    <dbReference type="NCBI Taxonomy" id="663602"/>
    <lineage>
        <taxon>Bacteria</taxon>
        <taxon>Bacillati</taxon>
        <taxon>Actinomycetota</taxon>
        <taxon>Actinomycetes</taxon>
        <taxon>Pseudonocardiales</taxon>
        <taxon>Pseudonocardiaceae</taxon>
        <taxon>Actinomycetospora</taxon>
    </lineage>
</organism>
<evidence type="ECO:0000313" key="1">
    <source>
        <dbReference type="EMBL" id="NYD39777.1"/>
    </source>
</evidence>
<dbReference type="SUPFAM" id="SSF51905">
    <property type="entry name" value="FAD/NAD(P)-binding domain"/>
    <property type="match status" value="1"/>
</dbReference>
<dbReference type="InterPro" id="IPR036188">
    <property type="entry name" value="FAD/NAD-bd_sf"/>
</dbReference>
<proteinExistence type="predicted"/>
<accession>A0A7Y9E2F9</accession>